<dbReference type="CDD" id="cd00635">
    <property type="entry name" value="PLPDE_III_YBL036c_like"/>
    <property type="match status" value="1"/>
</dbReference>
<name>A0AAE2SD46_9BACT</name>
<dbReference type="EMBL" id="JAENIG010000009">
    <property type="protein sequence ID" value="MBK1855995.1"/>
    <property type="molecule type" value="Genomic_DNA"/>
</dbReference>
<dbReference type="GO" id="GO:0030170">
    <property type="term" value="F:pyridoxal phosphate binding"/>
    <property type="evidence" value="ECO:0007669"/>
    <property type="project" value="UniProtKB-UniRule"/>
</dbReference>
<sequence length="230" mass="25367">MADSIADNLLEVRQRVEQAAAKAGRKSDDCELLVVSKTWPADKVAEVANAGQLSFGENKVQEAEGKVPALPDNLCWHLIGHLQRNKVRKALPLFDVIHSIDSLKLARYTSNIATELKLKPQVYLQVNIAGEESKNGYSVEDLRRDYDDLLGLQGLQIQGLMCIPPAAKTPEDARPWFAALRELRDELEQRGGHTLPGLSMGMSGDYPVAIEEGSTIVRVGSAIFGHRNYH</sequence>
<dbReference type="InterPro" id="IPR011078">
    <property type="entry name" value="PyrdxlP_homeostasis"/>
</dbReference>
<dbReference type="Gene3D" id="3.20.20.10">
    <property type="entry name" value="Alanine racemase"/>
    <property type="match status" value="1"/>
</dbReference>
<gene>
    <name evidence="6" type="ORF">JIN83_13565</name>
</gene>
<dbReference type="Proteomes" id="UP000634206">
    <property type="component" value="Unassembled WGS sequence"/>
</dbReference>
<dbReference type="AlphaFoldDB" id="A0AAE2SD46"/>
<reference evidence="6" key="1">
    <citation type="submission" date="2021-01" db="EMBL/GenBank/DDBJ databases">
        <title>Modified the classification status of verrucomicrobia.</title>
        <authorList>
            <person name="Feng X."/>
        </authorList>
    </citation>
    <scope>NUCLEOTIDE SEQUENCE</scope>
    <source>
        <strain evidence="6">5K15</strain>
    </source>
</reference>
<dbReference type="PIRSF" id="PIRSF004848">
    <property type="entry name" value="YBL036c_PLPDEIII"/>
    <property type="match status" value="1"/>
</dbReference>
<comment type="function">
    <text evidence="2">Pyridoxal 5'-phosphate (PLP)-binding protein, which is involved in PLP homeostasis.</text>
</comment>
<evidence type="ECO:0000256" key="4">
    <source>
        <dbReference type="RuleBase" id="RU004514"/>
    </source>
</evidence>
<accession>A0AAE2SD46</accession>
<evidence type="ECO:0000313" key="7">
    <source>
        <dbReference type="Proteomes" id="UP000634206"/>
    </source>
</evidence>
<keyword evidence="1 2" id="KW-0663">Pyridoxal phosphate</keyword>
<dbReference type="PANTHER" id="PTHR10146:SF14">
    <property type="entry name" value="PYRIDOXAL PHOSPHATE HOMEOSTASIS PROTEIN"/>
    <property type="match status" value="1"/>
</dbReference>
<feature type="domain" description="Alanine racemase N-terminal" evidence="5">
    <location>
        <begin position="11"/>
        <end position="227"/>
    </location>
</feature>
<evidence type="ECO:0000259" key="5">
    <source>
        <dbReference type="Pfam" id="PF01168"/>
    </source>
</evidence>
<dbReference type="InterPro" id="IPR029066">
    <property type="entry name" value="PLP-binding_barrel"/>
</dbReference>
<comment type="cofactor">
    <cofactor evidence="3">
        <name>pyridoxal 5'-phosphate</name>
        <dbReference type="ChEBI" id="CHEBI:597326"/>
    </cofactor>
</comment>
<evidence type="ECO:0000256" key="3">
    <source>
        <dbReference type="PIRSR" id="PIRSR004848-1"/>
    </source>
</evidence>
<organism evidence="6 7">
    <name type="scientific">Oceaniferula flava</name>
    <dbReference type="NCBI Taxonomy" id="2800421"/>
    <lineage>
        <taxon>Bacteria</taxon>
        <taxon>Pseudomonadati</taxon>
        <taxon>Verrucomicrobiota</taxon>
        <taxon>Verrucomicrobiia</taxon>
        <taxon>Verrucomicrobiales</taxon>
        <taxon>Verrucomicrobiaceae</taxon>
        <taxon>Oceaniferula</taxon>
    </lineage>
</organism>
<keyword evidence="7" id="KW-1185">Reference proteome</keyword>
<dbReference type="InterPro" id="IPR001608">
    <property type="entry name" value="Ala_racemase_N"/>
</dbReference>
<dbReference type="FunFam" id="3.20.20.10:FF:000018">
    <property type="entry name" value="Pyridoxal phosphate homeostasis protein"/>
    <property type="match status" value="1"/>
</dbReference>
<evidence type="ECO:0000256" key="2">
    <source>
        <dbReference type="HAMAP-Rule" id="MF_02087"/>
    </source>
</evidence>
<evidence type="ECO:0000256" key="1">
    <source>
        <dbReference type="ARBA" id="ARBA00022898"/>
    </source>
</evidence>
<protein>
    <recommendedName>
        <fullName evidence="2">Pyridoxal phosphate homeostasis protein</fullName>
        <shortName evidence="2">PLP homeostasis protein</shortName>
    </recommendedName>
</protein>
<dbReference type="PANTHER" id="PTHR10146">
    <property type="entry name" value="PROLINE SYNTHETASE CO-TRANSCRIBED BACTERIAL HOMOLOG PROTEIN"/>
    <property type="match status" value="1"/>
</dbReference>
<dbReference type="Pfam" id="PF01168">
    <property type="entry name" value="Ala_racemase_N"/>
    <property type="match status" value="1"/>
</dbReference>
<feature type="modified residue" description="N6-(pyridoxal phosphate)lysine" evidence="2 3">
    <location>
        <position position="37"/>
    </location>
</feature>
<dbReference type="RefSeq" id="WP_309490607.1">
    <property type="nucleotide sequence ID" value="NZ_JAENIG010000009.1"/>
</dbReference>
<dbReference type="HAMAP" id="MF_02087">
    <property type="entry name" value="PLP_homeostasis"/>
    <property type="match status" value="1"/>
</dbReference>
<dbReference type="NCBIfam" id="TIGR00044">
    <property type="entry name" value="YggS family pyridoxal phosphate-dependent enzyme"/>
    <property type="match status" value="1"/>
</dbReference>
<comment type="similarity">
    <text evidence="2 4">Belongs to the pyridoxal phosphate-binding protein YggS/PROSC family.</text>
</comment>
<evidence type="ECO:0000313" key="6">
    <source>
        <dbReference type="EMBL" id="MBK1855995.1"/>
    </source>
</evidence>
<dbReference type="SUPFAM" id="SSF51419">
    <property type="entry name" value="PLP-binding barrel"/>
    <property type="match status" value="1"/>
</dbReference>
<comment type="caution">
    <text evidence="6">The sequence shown here is derived from an EMBL/GenBank/DDBJ whole genome shotgun (WGS) entry which is preliminary data.</text>
</comment>
<proteinExistence type="inferred from homology"/>